<gene>
    <name evidence="10" type="ORF">DP130_02040</name>
</gene>
<evidence type="ECO:0000313" key="10">
    <source>
        <dbReference type="EMBL" id="RXI50768.1"/>
    </source>
</evidence>
<keyword evidence="4" id="KW-0997">Cell inner membrane</keyword>
<feature type="transmembrane region" description="Helical" evidence="9">
    <location>
        <begin position="217"/>
        <end position="237"/>
    </location>
</feature>
<keyword evidence="3" id="KW-1003">Cell membrane</keyword>
<evidence type="ECO:0000256" key="7">
    <source>
        <dbReference type="ARBA" id="ARBA00023136"/>
    </source>
</evidence>
<dbReference type="PANTHER" id="PTHR30574">
    <property type="entry name" value="INNER MEMBRANE PROTEIN YEDE"/>
    <property type="match status" value="1"/>
</dbReference>
<proteinExistence type="inferred from homology"/>
<evidence type="ECO:0000256" key="4">
    <source>
        <dbReference type="ARBA" id="ARBA00022519"/>
    </source>
</evidence>
<comment type="similarity">
    <text evidence="8">Belongs to the TsuA/YedE (TC 9.B.102) family.</text>
</comment>
<evidence type="ECO:0000256" key="3">
    <source>
        <dbReference type="ARBA" id="ARBA00022475"/>
    </source>
</evidence>
<keyword evidence="2" id="KW-0813">Transport</keyword>
<dbReference type="Proteomes" id="UP000290921">
    <property type="component" value="Unassembled WGS sequence"/>
</dbReference>
<dbReference type="PANTHER" id="PTHR30574:SF1">
    <property type="entry name" value="SULPHUR TRANSPORT DOMAIN-CONTAINING PROTEIN"/>
    <property type="match status" value="1"/>
</dbReference>
<evidence type="ECO:0000256" key="5">
    <source>
        <dbReference type="ARBA" id="ARBA00022692"/>
    </source>
</evidence>
<feature type="transmembrane region" description="Helical" evidence="9">
    <location>
        <begin position="69"/>
        <end position="88"/>
    </location>
</feature>
<evidence type="ECO:0000256" key="9">
    <source>
        <dbReference type="SAM" id="Phobius"/>
    </source>
</evidence>
<evidence type="ECO:0000256" key="1">
    <source>
        <dbReference type="ARBA" id="ARBA00004429"/>
    </source>
</evidence>
<protein>
    <submittedName>
        <fullName evidence="10">YeeE/YedE family protein</fullName>
    </submittedName>
</protein>
<sequence length="446" mass="49084">MPLLYEIIMRIGSEQGIMSKKETSGLELAENTSKVELVSTDKKQTYIGLALLIALSIFGSFQYAKDSKLALFLITGLAVGYVMQRSRFGFAGGVKKIYVTGDGTLTKALMFLFAITLLITAAIHYGAFMAGAKIPGASSVKPTNLGTVIGGVLFGIGMMFGGGCASGTLTDSGEGEIRAFIVLFFFVTGSLIGVKHMPWWEQSIFFKLGGKVYLPDTFGYLGSIIVSLLGFLLIYVITMKYEAKRKRENTYTKEEYSDWEKPLQETTDYKFFSERTYHKFFIQRWSFYTGAVCLTIMFIAILVTTGKSWGVTSTFADWGAWLYQSVGIVDVSNWPWFASRMKKINGGFLNDPSSMRNIGILLGATLSLLLARRFSFKKNFKFRDVVFYAIGGLIMGYGARVGLGCNAGALYSAICNFSLSGWVFLPAMTVGGIIGVNLVKKFNVTI</sequence>
<accession>A0A4Q0VET7</accession>
<feature type="transmembrane region" description="Helical" evidence="9">
    <location>
        <begin position="46"/>
        <end position="63"/>
    </location>
</feature>
<feature type="transmembrane region" description="Helical" evidence="9">
    <location>
        <begin position="285"/>
        <end position="303"/>
    </location>
</feature>
<organism evidence="10 11">
    <name type="scientific">Clostridium tetani</name>
    <dbReference type="NCBI Taxonomy" id="1513"/>
    <lineage>
        <taxon>Bacteria</taxon>
        <taxon>Bacillati</taxon>
        <taxon>Bacillota</taxon>
        <taxon>Clostridia</taxon>
        <taxon>Eubacteriales</taxon>
        <taxon>Clostridiaceae</taxon>
        <taxon>Clostridium</taxon>
    </lineage>
</organism>
<comment type="subcellular location">
    <subcellularLocation>
        <location evidence="1">Cell inner membrane</location>
        <topology evidence="1">Multi-pass membrane protein</topology>
    </subcellularLocation>
</comment>
<feature type="transmembrane region" description="Helical" evidence="9">
    <location>
        <begin position="386"/>
        <end position="413"/>
    </location>
</feature>
<dbReference type="Pfam" id="PF04143">
    <property type="entry name" value="Sulf_transp"/>
    <property type="match status" value="1"/>
</dbReference>
<dbReference type="EMBL" id="QMAP01000001">
    <property type="protein sequence ID" value="RXI50768.1"/>
    <property type="molecule type" value="Genomic_DNA"/>
</dbReference>
<dbReference type="AlphaFoldDB" id="A0A4Q0VET7"/>
<evidence type="ECO:0000256" key="6">
    <source>
        <dbReference type="ARBA" id="ARBA00022989"/>
    </source>
</evidence>
<keyword evidence="6 9" id="KW-1133">Transmembrane helix</keyword>
<feature type="transmembrane region" description="Helical" evidence="9">
    <location>
        <begin position="419"/>
        <end position="439"/>
    </location>
</feature>
<feature type="transmembrane region" description="Helical" evidence="9">
    <location>
        <begin position="177"/>
        <end position="197"/>
    </location>
</feature>
<keyword evidence="5 9" id="KW-0812">Transmembrane</keyword>
<dbReference type="InterPro" id="IPR007272">
    <property type="entry name" value="Sulf_transp_TsuA/YedE"/>
</dbReference>
<comment type="caution">
    <text evidence="10">The sequence shown here is derived from an EMBL/GenBank/DDBJ whole genome shotgun (WGS) entry which is preliminary data.</text>
</comment>
<evidence type="ECO:0000256" key="8">
    <source>
        <dbReference type="ARBA" id="ARBA00035655"/>
    </source>
</evidence>
<feature type="transmembrane region" description="Helical" evidence="9">
    <location>
        <begin position="355"/>
        <end position="374"/>
    </location>
</feature>
<dbReference type="GO" id="GO:0005886">
    <property type="term" value="C:plasma membrane"/>
    <property type="evidence" value="ECO:0007669"/>
    <property type="project" value="UniProtKB-SubCell"/>
</dbReference>
<evidence type="ECO:0000313" key="11">
    <source>
        <dbReference type="Proteomes" id="UP000290921"/>
    </source>
</evidence>
<name>A0A4Q0VET7_CLOTA</name>
<feature type="transmembrane region" description="Helical" evidence="9">
    <location>
        <begin position="109"/>
        <end position="128"/>
    </location>
</feature>
<keyword evidence="7 9" id="KW-0472">Membrane</keyword>
<feature type="transmembrane region" description="Helical" evidence="9">
    <location>
        <begin position="148"/>
        <end position="170"/>
    </location>
</feature>
<evidence type="ECO:0000256" key="2">
    <source>
        <dbReference type="ARBA" id="ARBA00022448"/>
    </source>
</evidence>
<reference evidence="10 11" key="1">
    <citation type="submission" date="2018-06" db="EMBL/GenBank/DDBJ databases">
        <title>Genome conservation of Clostridium tetani.</title>
        <authorList>
            <person name="Bruggemann H."/>
            <person name="Popoff M.R."/>
        </authorList>
    </citation>
    <scope>NUCLEOTIDE SEQUENCE [LARGE SCALE GENOMIC DNA]</scope>
    <source>
        <strain evidence="10 11">2017.061</strain>
    </source>
</reference>